<dbReference type="PATRIC" id="fig|1249552.3.peg.1923"/>
<feature type="signal peptide" evidence="8">
    <location>
        <begin position="1"/>
        <end position="25"/>
    </location>
</feature>
<feature type="binding site" evidence="8">
    <location>
        <position position="135"/>
    </location>
    <ligand>
        <name>Zn(2+)</name>
        <dbReference type="ChEBI" id="CHEBI:29105"/>
        <note>catalytic</note>
    </ligand>
</feature>
<keyword evidence="4 8" id="KW-0574">Periplasm</keyword>
<dbReference type="PANTHER" id="PTHR22726">
    <property type="entry name" value="METALLOENDOPEPTIDASE OMA1"/>
    <property type="match status" value="1"/>
</dbReference>
<keyword evidence="6 8" id="KW-0862">Zinc</keyword>
<evidence type="ECO:0000256" key="1">
    <source>
        <dbReference type="ARBA" id="ARBA00022670"/>
    </source>
</evidence>
<dbReference type="GO" id="GO:0004222">
    <property type="term" value="F:metalloendopeptidase activity"/>
    <property type="evidence" value="ECO:0007669"/>
    <property type="project" value="InterPro"/>
</dbReference>
<accession>A0A0S2KE23</accession>
<evidence type="ECO:0000256" key="2">
    <source>
        <dbReference type="ARBA" id="ARBA00022723"/>
    </source>
</evidence>
<feature type="active site" description="Proton donor" evidence="8">
    <location>
        <position position="204"/>
    </location>
</feature>
<keyword evidence="7 8" id="KW-0482">Metalloprotease</keyword>
<keyword evidence="5 8" id="KW-0378">Hydrolase</keyword>
<dbReference type="GO" id="GO:0051603">
    <property type="term" value="P:proteolysis involved in protein catabolic process"/>
    <property type="evidence" value="ECO:0007669"/>
    <property type="project" value="TreeGrafter"/>
</dbReference>
<proteinExistence type="inferred from homology"/>
<evidence type="ECO:0000256" key="5">
    <source>
        <dbReference type="ARBA" id="ARBA00022801"/>
    </source>
</evidence>
<dbReference type="OrthoDB" id="9810445at2"/>
<dbReference type="Gene3D" id="3.30.2010.10">
    <property type="entry name" value="Metalloproteases ('zincins'), catalytic domain"/>
    <property type="match status" value="1"/>
</dbReference>
<organism evidence="10 11">
    <name type="scientific">Pseudohongiella spirulinae</name>
    <dbReference type="NCBI Taxonomy" id="1249552"/>
    <lineage>
        <taxon>Bacteria</taxon>
        <taxon>Pseudomonadati</taxon>
        <taxon>Pseudomonadota</taxon>
        <taxon>Gammaproteobacteria</taxon>
        <taxon>Pseudomonadales</taxon>
        <taxon>Pseudohongiellaceae</taxon>
        <taxon>Pseudohongiella</taxon>
    </lineage>
</organism>
<evidence type="ECO:0000256" key="4">
    <source>
        <dbReference type="ARBA" id="ARBA00022764"/>
    </source>
</evidence>
<dbReference type="InterPro" id="IPR051156">
    <property type="entry name" value="Mito/Outer_Membr_Metalloprot"/>
</dbReference>
<dbReference type="STRING" id="1249552.PS2015_1914"/>
<keyword evidence="2 8" id="KW-0479">Metal-binding</keyword>
<comment type="similarity">
    <text evidence="8">Belongs to the peptidase M48 family. BepA subfamily.</text>
</comment>
<dbReference type="EMBL" id="CP013189">
    <property type="protein sequence ID" value="ALO46561.1"/>
    <property type="molecule type" value="Genomic_DNA"/>
</dbReference>
<feature type="binding site" evidence="8">
    <location>
        <position position="139"/>
    </location>
    <ligand>
        <name>Zn(2+)</name>
        <dbReference type="ChEBI" id="CHEBI:29105"/>
        <note>catalytic</note>
    </ligand>
</feature>
<dbReference type="InterPro" id="IPR011990">
    <property type="entry name" value="TPR-like_helical_dom_sf"/>
</dbReference>
<reference evidence="10 11" key="1">
    <citation type="submission" date="2015-11" db="EMBL/GenBank/DDBJ databases">
        <authorList>
            <person name="Zhang Y."/>
            <person name="Guo Z."/>
        </authorList>
    </citation>
    <scope>NUCLEOTIDE SEQUENCE [LARGE SCALE GENOMIC DNA]</scope>
    <source>
        <strain evidence="10 11">KCTC 32221</strain>
    </source>
</reference>
<dbReference type="SUPFAM" id="SSF48452">
    <property type="entry name" value="TPR-like"/>
    <property type="match status" value="1"/>
</dbReference>
<evidence type="ECO:0000256" key="3">
    <source>
        <dbReference type="ARBA" id="ARBA00022729"/>
    </source>
</evidence>
<feature type="active site" evidence="8">
    <location>
        <position position="136"/>
    </location>
</feature>
<evidence type="ECO:0000313" key="10">
    <source>
        <dbReference type="EMBL" id="ALO46561.1"/>
    </source>
</evidence>
<keyword evidence="11" id="KW-1185">Reference proteome</keyword>
<dbReference type="InterPro" id="IPR030873">
    <property type="entry name" value="Protease_BepA"/>
</dbReference>
<comment type="subcellular location">
    <subcellularLocation>
        <location evidence="8">Periplasm</location>
    </subcellularLocation>
</comment>
<evidence type="ECO:0000256" key="8">
    <source>
        <dbReference type="HAMAP-Rule" id="MF_00997"/>
    </source>
</evidence>
<dbReference type="GO" id="GO:0016020">
    <property type="term" value="C:membrane"/>
    <property type="evidence" value="ECO:0007669"/>
    <property type="project" value="InterPro"/>
</dbReference>
<dbReference type="HAMAP" id="MF_00997">
    <property type="entry name" value="Protease_BepA"/>
    <property type="match status" value="1"/>
</dbReference>
<dbReference type="AlphaFoldDB" id="A0A0S2KE23"/>
<protein>
    <recommendedName>
        <fullName evidence="8">Putative beta-barrel assembly-enhancing protease</fullName>
        <ecNumber evidence="8">3.4.-.-</ecNumber>
    </recommendedName>
</protein>
<feature type="domain" description="Peptidase M48" evidence="9">
    <location>
        <begin position="74"/>
        <end position="258"/>
    </location>
</feature>
<dbReference type="GO" id="GO:0042597">
    <property type="term" value="C:periplasmic space"/>
    <property type="evidence" value="ECO:0007669"/>
    <property type="project" value="UniProtKB-SubCell"/>
</dbReference>
<keyword evidence="3 8" id="KW-0732">Signal</keyword>
<evidence type="ECO:0000256" key="6">
    <source>
        <dbReference type="ARBA" id="ARBA00022833"/>
    </source>
</evidence>
<feature type="chain" id="PRO_5008995420" description="Putative beta-barrel assembly-enhancing protease" evidence="8">
    <location>
        <begin position="26"/>
        <end position="489"/>
    </location>
</feature>
<comment type="function">
    <text evidence="8">Functions as both a chaperone and a metalloprotease. Maintains the integrity of the outer membrane by promoting either the assembly or the elimination of outer membrane proteins, depending on their folding state.</text>
</comment>
<evidence type="ECO:0000256" key="7">
    <source>
        <dbReference type="ARBA" id="ARBA00023049"/>
    </source>
</evidence>
<dbReference type="Gene3D" id="1.25.40.10">
    <property type="entry name" value="Tetratricopeptide repeat domain"/>
    <property type="match status" value="1"/>
</dbReference>
<keyword evidence="1 8" id="KW-0645">Protease</keyword>
<dbReference type="Pfam" id="PF14559">
    <property type="entry name" value="TPR_19"/>
    <property type="match status" value="1"/>
</dbReference>
<dbReference type="Pfam" id="PF01435">
    <property type="entry name" value="Peptidase_M48"/>
    <property type="match status" value="1"/>
</dbReference>
<name>A0A0S2KE23_9GAMM</name>
<evidence type="ECO:0000259" key="9">
    <source>
        <dbReference type="Pfam" id="PF01435"/>
    </source>
</evidence>
<dbReference type="EC" id="3.4.-.-" evidence="8"/>
<comment type="cofactor">
    <cofactor evidence="8">
        <name>Zn(2+)</name>
        <dbReference type="ChEBI" id="CHEBI:29105"/>
    </cofactor>
    <text evidence="8">Binds 1 zinc ion per subunit.</text>
</comment>
<gene>
    <name evidence="10" type="ORF">PS2015_1914</name>
</gene>
<feature type="binding site" evidence="8">
    <location>
        <position position="200"/>
    </location>
    <ligand>
        <name>Zn(2+)</name>
        <dbReference type="ChEBI" id="CHEBI:29105"/>
        <note>catalytic</note>
    </ligand>
</feature>
<dbReference type="PANTHER" id="PTHR22726:SF1">
    <property type="entry name" value="METALLOENDOPEPTIDASE OMA1, MITOCHONDRIAL"/>
    <property type="match status" value="1"/>
</dbReference>
<dbReference type="KEGG" id="pspi:PS2015_1914"/>
<evidence type="ECO:0000313" key="11">
    <source>
        <dbReference type="Proteomes" id="UP000065641"/>
    </source>
</evidence>
<dbReference type="Proteomes" id="UP000065641">
    <property type="component" value="Chromosome"/>
</dbReference>
<sequence precursor="true">MSMMRSLLKVSVMAASIAALSHSPAALPQSQLPSLGDRISGIFSLDEEYKLGRDFLRSVRRTTPTISDPLINDYVVNFTHNLAMHSDLQDYRLAFIVIDSPALNAFATPGGVIGVNGGLFLNAHTEGEFASVMAHEIAHVSQRHFARSVEDAQRRRIPELATLLASVVLMGTGSSAGPAAVMAAQGRSIENQLRFSRQNESEADRIGLRTMVAAGYDPADMARLFERLMDISRFTSRPPEFLLSHPVTETRIADARSRAGRIPYRNTGQSDSLEYQLMRARIEVHYASDNSAAVTDFTTRLSDSRTDQQRTTNTYGLALAHLAAEQYDLALQRIDSLLASDPNRITYVVTRADILIAQGSAQQALDYLDRHLRINPSNHPLTMTHVDALIAQRNYTEAARVLERHAVSRPDDHDLWYLIAETQGQVGDISKVHQARAEYFILVGDFRSAREQLNYALRIENSREGNIPLISRLRQRMTEVEQMQRETQG</sequence>
<dbReference type="InterPro" id="IPR001915">
    <property type="entry name" value="Peptidase_M48"/>
</dbReference>
<dbReference type="GO" id="GO:0008270">
    <property type="term" value="F:zinc ion binding"/>
    <property type="evidence" value="ECO:0007669"/>
    <property type="project" value="UniProtKB-UniRule"/>
</dbReference>